<dbReference type="GO" id="GO:0007189">
    <property type="term" value="P:adenylate cyclase-activating G protein-coupled receptor signaling pathway"/>
    <property type="evidence" value="ECO:0007669"/>
    <property type="project" value="TreeGrafter"/>
</dbReference>
<accession>A0AA38PKF3</accession>
<comment type="subcellular location">
    <subcellularLocation>
        <location evidence="1">Membrane</location>
        <topology evidence="1">Multi-pass membrane protein</topology>
    </subcellularLocation>
</comment>
<evidence type="ECO:0000313" key="8">
    <source>
        <dbReference type="Proteomes" id="UP001163846"/>
    </source>
</evidence>
<organism evidence="7 8">
    <name type="scientific">Lentinula raphanica</name>
    <dbReference type="NCBI Taxonomy" id="153919"/>
    <lineage>
        <taxon>Eukaryota</taxon>
        <taxon>Fungi</taxon>
        <taxon>Dikarya</taxon>
        <taxon>Basidiomycota</taxon>
        <taxon>Agaricomycotina</taxon>
        <taxon>Agaricomycetes</taxon>
        <taxon>Agaricomycetidae</taxon>
        <taxon>Agaricales</taxon>
        <taxon>Marasmiineae</taxon>
        <taxon>Omphalotaceae</taxon>
        <taxon>Lentinula</taxon>
    </lineage>
</organism>
<feature type="transmembrane region" description="Helical" evidence="6">
    <location>
        <begin position="170"/>
        <end position="190"/>
    </location>
</feature>
<dbReference type="EMBL" id="MU805956">
    <property type="protein sequence ID" value="KAJ3844288.1"/>
    <property type="molecule type" value="Genomic_DNA"/>
</dbReference>
<sequence length="418" mass="45827">MYSTPSTSSPIPHILPSYFFPVTFEFTLRSLHSLHPLMADQEGTFSFGTRLGLAFTVQSACCSALMVSGLLSYILYSAIVIKRGATRTWKVSTHVHCYFVNLLIFDLIQAIGGVIDVKWVAQASVTEGSLCTAQGILKQMGDVGVALSSAVIALHTFCVLVLRRNVPPRVAVATLILIWVFIALIIGLSVGTHKGKDYYGDTEYWCWITGQYGFQRIALEYFWLWLAACINLVCYGIMALVVKGVLVVDGLRFRYIGWKGTASQGRLGLLQNVDKSVTGADRVQANAIAMRMLFYPLIYILAVTPITVVRFMAFSGSEVPFPATAFASITFSSSGVFNVILFALTRPKLLPIRVERTPPRHFSFSVGLGPPPLPPLPSSPLRKTYSSSDIGHDAGEGPSWKMTPPVLPSELPLLHPHH</sequence>
<protein>
    <recommendedName>
        <fullName evidence="9">Glucose receptor Git3 N-terminal domain-containing protein</fullName>
    </recommendedName>
</protein>
<feature type="transmembrane region" description="Helical" evidence="6">
    <location>
        <begin position="97"/>
        <end position="115"/>
    </location>
</feature>
<dbReference type="GO" id="GO:0005886">
    <property type="term" value="C:plasma membrane"/>
    <property type="evidence" value="ECO:0007669"/>
    <property type="project" value="TreeGrafter"/>
</dbReference>
<reference evidence="7" key="1">
    <citation type="submission" date="2022-08" db="EMBL/GenBank/DDBJ databases">
        <authorList>
            <consortium name="DOE Joint Genome Institute"/>
            <person name="Min B."/>
            <person name="Riley R."/>
            <person name="Sierra-Patev S."/>
            <person name="Naranjo-Ortiz M."/>
            <person name="Looney B."/>
            <person name="Konkel Z."/>
            <person name="Slot J.C."/>
            <person name="Sakamoto Y."/>
            <person name="Steenwyk J.L."/>
            <person name="Rokas A."/>
            <person name="Carro J."/>
            <person name="Camarero S."/>
            <person name="Ferreira P."/>
            <person name="Molpeceres G."/>
            <person name="Ruiz-Duenas F.J."/>
            <person name="Serrano A."/>
            <person name="Henrissat B."/>
            <person name="Drula E."/>
            <person name="Hughes K.W."/>
            <person name="Mata J.L."/>
            <person name="Ishikawa N.K."/>
            <person name="Vargas-Isla R."/>
            <person name="Ushijima S."/>
            <person name="Smith C.A."/>
            <person name="Ahrendt S."/>
            <person name="Andreopoulos W."/>
            <person name="He G."/>
            <person name="Labutti K."/>
            <person name="Lipzen A."/>
            <person name="Ng V."/>
            <person name="Sandor L."/>
            <person name="Barry K."/>
            <person name="Martinez A.T."/>
            <person name="Xiao Y."/>
            <person name="Gibbons J.G."/>
            <person name="Terashima K."/>
            <person name="Hibbett D.S."/>
            <person name="Grigoriev I.V."/>
        </authorList>
    </citation>
    <scope>NUCLEOTIDE SEQUENCE</scope>
    <source>
        <strain evidence="7">TFB9207</strain>
    </source>
</reference>
<dbReference type="PANTHER" id="PTHR23112:SF37">
    <property type="entry name" value="G PROTEIN-COUPLED RECEPTOR GPR1"/>
    <property type="match status" value="1"/>
</dbReference>
<evidence type="ECO:0000256" key="2">
    <source>
        <dbReference type="ARBA" id="ARBA00022692"/>
    </source>
</evidence>
<feature type="transmembrane region" description="Helical" evidence="6">
    <location>
        <begin position="53"/>
        <end position="76"/>
    </location>
</feature>
<keyword evidence="3 6" id="KW-1133">Transmembrane helix</keyword>
<keyword evidence="4 6" id="KW-0472">Membrane</keyword>
<gene>
    <name evidence="7" type="ORF">F5878DRAFT_146262</name>
</gene>
<feature type="region of interest" description="Disordered" evidence="5">
    <location>
        <begin position="381"/>
        <end position="405"/>
    </location>
</feature>
<dbReference type="GO" id="GO:0004930">
    <property type="term" value="F:G protein-coupled receptor activity"/>
    <property type="evidence" value="ECO:0007669"/>
    <property type="project" value="TreeGrafter"/>
</dbReference>
<evidence type="ECO:0000256" key="4">
    <source>
        <dbReference type="ARBA" id="ARBA00023136"/>
    </source>
</evidence>
<dbReference type="Proteomes" id="UP001163846">
    <property type="component" value="Unassembled WGS sequence"/>
</dbReference>
<name>A0AA38PKF3_9AGAR</name>
<evidence type="ECO:0000256" key="5">
    <source>
        <dbReference type="SAM" id="MobiDB-lite"/>
    </source>
</evidence>
<dbReference type="PANTHER" id="PTHR23112">
    <property type="entry name" value="G PROTEIN-COUPLED RECEPTOR 157-RELATED"/>
    <property type="match status" value="1"/>
</dbReference>
<evidence type="ECO:0000256" key="3">
    <source>
        <dbReference type="ARBA" id="ARBA00022989"/>
    </source>
</evidence>
<keyword evidence="8" id="KW-1185">Reference proteome</keyword>
<dbReference type="Gene3D" id="1.20.1070.10">
    <property type="entry name" value="Rhodopsin 7-helix transmembrane proteins"/>
    <property type="match status" value="1"/>
</dbReference>
<keyword evidence="2 6" id="KW-0812">Transmembrane</keyword>
<proteinExistence type="predicted"/>
<dbReference type="SUPFAM" id="SSF81321">
    <property type="entry name" value="Family A G protein-coupled receptor-like"/>
    <property type="match status" value="1"/>
</dbReference>
<evidence type="ECO:0008006" key="9">
    <source>
        <dbReference type="Google" id="ProtNLM"/>
    </source>
</evidence>
<evidence type="ECO:0000256" key="1">
    <source>
        <dbReference type="ARBA" id="ARBA00004141"/>
    </source>
</evidence>
<evidence type="ECO:0000256" key="6">
    <source>
        <dbReference type="SAM" id="Phobius"/>
    </source>
</evidence>
<feature type="transmembrane region" description="Helical" evidence="6">
    <location>
        <begin position="325"/>
        <end position="344"/>
    </location>
</feature>
<evidence type="ECO:0000313" key="7">
    <source>
        <dbReference type="EMBL" id="KAJ3844288.1"/>
    </source>
</evidence>
<comment type="caution">
    <text evidence="7">The sequence shown here is derived from an EMBL/GenBank/DDBJ whole genome shotgun (WGS) entry which is preliminary data.</text>
</comment>
<feature type="transmembrane region" description="Helical" evidence="6">
    <location>
        <begin position="143"/>
        <end position="163"/>
    </location>
</feature>
<feature type="transmembrane region" description="Helical" evidence="6">
    <location>
        <begin position="292"/>
        <end position="313"/>
    </location>
</feature>
<dbReference type="AlphaFoldDB" id="A0AA38PKF3"/>
<feature type="transmembrane region" description="Helical" evidence="6">
    <location>
        <begin position="222"/>
        <end position="246"/>
    </location>
</feature>